<dbReference type="InterPro" id="IPR030392">
    <property type="entry name" value="S74_ICA"/>
</dbReference>
<reference evidence="2 3" key="1">
    <citation type="submission" date="2019-10" db="EMBL/GenBank/DDBJ databases">
        <title>Complete genome sequencing of drug resistant plasmids in Kluyvera intermedia.</title>
        <authorList>
            <person name="Ke C."/>
            <person name="Jian S."/>
        </authorList>
    </citation>
    <scope>NUCLEOTIDE SEQUENCE [LARGE SCALE GENOMIC DNA]</scope>
    <source>
        <strain evidence="2 3">N2-1</strain>
    </source>
</reference>
<sequence length="395" mass="44232">MSITNIFANLLDSSKSSLLQKVRALEFGVRRLENRTKVYVYNDVSQIGITATTATCRSIKNNMNLNSRLVLSVSGGNFPNLDTPARSDATGYQSGTIEFTANQLSPDRFSCIFYNENGMWYRYFSEVYVSSDPHYDSGWIWISTNGMQEQLSASSMTSKYSGLLSNIKEPREYFISGSALNASVTDSPYGTTGNPSIWISVTRMQSDRGVIQTVRDNTATQSGYRRQISSSGTVGPWVQELTSRTDATTQHMSPRTPNAYNVGGVSNAYANGYFQNAITVVSDRNHKPIEEAVPDKILDIWGRISPKRYKYDWAIEEKGAEGARWHVGWIAQDILEAFAEAGEDATEWALITYNEWDESDGVPAGHQWRLVMDECLALEALYQRRRLTKIEDAIA</sequence>
<dbReference type="GeneID" id="91972533"/>
<accession>A0ABX6DRI4</accession>
<protein>
    <recommendedName>
        <fullName evidence="1">Peptidase S74 domain-containing protein</fullName>
    </recommendedName>
</protein>
<gene>
    <name evidence="2" type="ORF">GHC21_08980</name>
</gene>
<dbReference type="CDD" id="cd10144">
    <property type="entry name" value="Peptidase_S74_CIMCD"/>
    <property type="match status" value="1"/>
</dbReference>
<dbReference type="RefSeq" id="WP_153742688.1">
    <property type="nucleotide sequence ID" value="NZ_CP045843.1"/>
</dbReference>
<dbReference type="Gene3D" id="1.10.10.10">
    <property type="entry name" value="Winged helix-like DNA-binding domain superfamily/Winged helix DNA-binding domain"/>
    <property type="match status" value="1"/>
</dbReference>
<keyword evidence="3" id="KW-1185">Reference proteome</keyword>
<evidence type="ECO:0000313" key="2">
    <source>
        <dbReference type="EMBL" id="QGH29786.1"/>
    </source>
</evidence>
<dbReference type="EMBL" id="CP045845">
    <property type="protein sequence ID" value="QGH29786.1"/>
    <property type="molecule type" value="Genomic_DNA"/>
</dbReference>
<evidence type="ECO:0000259" key="1">
    <source>
        <dbReference type="PROSITE" id="PS51688"/>
    </source>
</evidence>
<organism evidence="2 3">
    <name type="scientific">Kluyvera intermedia</name>
    <name type="common">Enterobacter intermedius</name>
    <dbReference type="NCBI Taxonomy" id="61648"/>
    <lineage>
        <taxon>Bacteria</taxon>
        <taxon>Pseudomonadati</taxon>
        <taxon>Pseudomonadota</taxon>
        <taxon>Gammaproteobacteria</taxon>
        <taxon>Enterobacterales</taxon>
        <taxon>Enterobacteriaceae</taxon>
        <taxon>Kluyvera</taxon>
    </lineage>
</organism>
<dbReference type="Pfam" id="PF13884">
    <property type="entry name" value="Peptidase_S74"/>
    <property type="match status" value="1"/>
</dbReference>
<feature type="domain" description="Peptidase S74" evidence="1">
    <location>
        <begin position="282"/>
        <end position="394"/>
    </location>
</feature>
<name>A0ABX6DRI4_KLUIN</name>
<evidence type="ECO:0000313" key="3">
    <source>
        <dbReference type="Proteomes" id="UP000344450"/>
    </source>
</evidence>
<dbReference type="PROSITE" id="PS51688">
    <property type="entry name" value="ICA"/>
    <property type="match status" value="1"/>
</dbReference>
<dbReference type="InterPro" id="IPR036388">
    <property type="entry name" value="WH-like_DNA-bd_sf"/>
</dbReference>
<proteinExistence type="predicted"/>
<dbReference type="Proteomes" id="UP000344450">
    <property type="component" value="Chromosome"/>
</dbReference>